<evidence type="ECO:0000256" key="1">
    <source>
        <dbReference type="ARBA" id="ARBA00022908"/>
    </source>
</evidence>
<dbReference type="Gene3D" id="3.40.50.1390">
    <property type="entry name" value="Resolvase, N-terminal catalytic domain"/>
    <property type="match status" value="1"/>
</dbReference>
<reference evidence="9 10" key="1">
    <citation type="submission" date="2018-06" db="EMBL/GenBank/DDBJ databases">
        <title>Genomic Encyclopedia of Type Strains, Phase I: the one thousand microbial genomes (KMG-I) project.</title>
        <authorList>
            <person name="Kyrpides N."/>
        </authorList>
    </citation>
    <scope>NUCLEOTIDE SEQUENCE [LARGE SCALE GENOMIC DNA]</scope>
    <source>
        <strain evidence="9 10">DSM 19573</strain>
    </source>
</reference>
<keyword evidence="3" id="KW-0233">DNA recombination</keyword>
<dbReference type="Pfam" id="PF13408">
    <property type="entry name" value="Zn_ribbon_recom"/>
    <property type="match status" value="1"/>
</dbReference>
<keyword evidence="6" id="KW-0175">Coiled coil</keyword>
<evidence type="ECO:0000259" key="7">
    <source>
        <dbReference type="PROSITE" id="PS51736"/>
    </source>
</evidence>
<feature type="active site" description="O-(5'-phospho-DNA)-serine intermediate" evidence="4 5">
    <location>
        <position position="11"/>
    </location>
</feature>
<evidence type="ECO:0000313" key="10">
    <source>
        <dbReference type="Proteomes" id="UP000248132"/>
    </source>
</evidence>
<evidence type="ECO:0000256" key="4">
    <source>
        <dbReference type="PIRSR" id="PIRSR606118-50"/>
    </source>
</evidence>
<dbReference type="InterPro" id="IPR050639">
    <property type="entry name" value="SSR_resolvase"/>
</dbReference>
<dbReference type="FunFam" id="3.40.50.1390:FF:000009">
    <property type="entry name" value="Recombinase family protein"/>
    <property type="match status" value="1"/>
</dbReference>
<feature type="coiled-coil region" evidence="6">
    <location>
        <begin position="388"/>
        <end position="415"/>
    </location>
</feature>
<dbReference type="Pfam" id="PF00239">
    <property type="entry name" value="Resolvase"/>
    <property type="match status" value="1"/>
</dbReference>
<comment type="caution">
    <text evidence="9">The sequence shown here is derived from an EMBL/GenBank/DDBJ whole genome shotgun (WGS) entry which is preliminary data.</text>
</comment>
<dbReference type="InterPro" id="IPR006118">
    <property type="entry name" value="Recombinase_CS"/>
</dbReference>
<protein>
    <submittedName>
        <fullName evidence="9">Site-specific DNA recombinase</fullName>
    </submittedName>
</protein>
<dbReference type="GO" id="GO:0003677">
    <property type="term" value="F:DNA binding"/>
    <property type="evidence" value="ECO:0007669"/>
    <property type="project" value="UniProtKB-KW"/>
</dbReference>
<dbReference type="Gene3D" id="3.90.1750.20">
    <property type="entry name" value="Putative Large Serine Recombinase, Chain B, Domain 2"/>
    <property type="match status" value="1"/>
</dbReference>
<evidence type="ECO:0000313" key="9">
    <source>
        <dbReference type="EMBL" id="PYG90169.1"/>
    </source>
</evidence>
<dbReference type="SUPFAM" id="SSF53041">
    <property type="entry name" value="Resolvase-like"/>
    <property type="match status" value="1"/>
</dbReference>
<evidence type="ECO:0000256" key="6">
    <source>
        <dbReference type="SAM" id="Coils"/>
    </source>
</evidence>
<dbReference type="InterPro" id="IPR036162">
    <property type="entry name" value="Resolvase-like_N_sf"/>
</dbReference>
<dbReference type="RefSeq" id="WP_110460153.1">
    <property type="nucleotide sequence ID" value="NZ_QKMR01000001.1"/>
</dbReference>
<gene>
    <name evidence="9" type="ORF">LY28_00049</name>
</gene>
<keyword evidence="10" id="KW-1185">Reference proteome</keyword>
<dbReference type="InterPro" id="IPR025827">
    <property type="entry name" value="Zn_ribbon_recom_dom"/>
</dbReference>
<dbReference type="Pfam" id="PF07508">
    <property type="entry name" value="Recombinase"/>
    <property type="match status" value="1"/>
</dbReference>
<dbReference type="AlphaFoldDB" id="A0A318XRA1"/>
<evidence type="ECO:0000256" key="2">
    <source>
        <dbReference type="ARBA" id="ARBA00023125"/>
    </source>
</evidence>
<dbReference type="InterPro" id="IPR011109">
    <property type="entry name" value="DNA_bind_recombinase_dom"/>
</dbReference>
<dbReference type="CDD" id="cd03768">
    <property type="entry name" value="SR_ResInv"/>
    <property type="match status" value="1"/>
</dbReference>
<dbReference type="InterPro" id="IPR038109">
    <property type="entry name" value="DNA_bind_recomb_sf"/>
</dbReference>
<dbReference type="PANTHER" id="PTHR30461:SF23">
    <property type="entry name" value="DNA RECOMBINASE-RELATED"/>
    <property type="match status" value="1"/>
</dbReference>
<evidence type="ECO:0000256" key="5">
    <source>
        <dbReference type="PROSITE-ProRule" id="PRU10137"/>
    </source>
</evidence>
<dbReference type="PROSITE" id="PS51736">
    <property type="entry name" value="RECOMBINASES_3"/>
    <property type="match status" value="1"/>
</dbReference>
<dbReference type="OrthoDB" id="9781670at2"/>
<name>A0A318XRA1_9FIRM</name>
<dbReference type="GO" id="GO:0015074">
    <property type="term" value="P:DNA integration"/>
    <property type="evidence" value="ECO:0007669"/>
    <property type="project" value="UniProtKB-KW"/>
</dbReference>
<proteinExistence type="predicted"/>
<dbReference type="GO" id="GO:0000150">
    <property type="term" value="F:DNA strand exchange activity"/>
    <property type="evidence" value="ECO:0007669"/>
    <property type="project" value="InterPro"/>
</dbReference>
<dbReference type="InterPro" id="IPR006119">
    <property type="entry name" value="Resolv_N"/>
</dbReference>
<evidence type="ECO:0000256" key="3">
    <source>
        <dbReference type="ARBA" id="ARBA00023172"/>
    </source>
</evidence>
<organism evidence="9 10">
    <name type="scientific">Ruminiclostridium sufflavum DSM 19573</name>
    <dbReference type="NCBI Taxonomy" id="1121337"/>
    <lineage>
        <taxon>Bacteria</taxon>
        <taxon>Bacillati</taxon>
        <taxon>Bacillota</taxon>
        <taxon>Clostridia</taxon>
        <taxon>Eubacteriales</taxon>
        <taxon>Oscillospiraceae</taxon>
        <taxon>Ruminiclostridium</taxon>
    </lineage>
</organism>
<dbReference type="PANTHER" id="PTHR30461">
    <property type="entry name" value="DNA-INVERTASE FROM LAMBDOID PROPHAGE"/>
    <property type="match status" value="1"/>
</dbReference>
<keyword evidence="2" id="KW-0238">DNA-binding</keyword>
<sequence length="465" mass="53078">MKRVGCYVRVSTENQLENYSIEEQIERLKAYCTAKDWAVYKFYTDGGYSGGNTNRPALQQLLVDIESKNLDIVVVYKLDRLSRSQKDTLTLIEDVFLANGIDFVSMSENFDTSTPFGRAMVGILSVFAQLEKDQITERFTMGRIGRARNGNFHGGPTPPTGYDYIDSKLVINEYEALQVKEVFRLFLEGQSINSIRKYMSSKYTNKYGNWASHTLVLNVLRNSVYIGKVKFSGQEYAGNHTPIIDINTFEATQKFLQSPEREDSKTIFQKNPFRANNLLTSLIYCKRCGARFCGNHGNYVCHSRGKTDSKMIKDPNCKNKKWPIGELDEFVQNEILKLAYNEEYFNEKVKGKALPVKSDKAILLNRVTEIDKQISRMMDLYQVGGIPLSEITDRIAKLKDEKDSLAEDLADKEDKRLTITKAKALLSNAEEVFTTGDIAKKRLYISSLVDYIEVDGEFLDIHFSF</sequence>
<feature type="domain" description="Recombinase" evidence="8">
    <location>
        <begin position="159"/>
        <end position="262"/>
    </location>
</feature>
<accession>A0A318XRA1</accession>
<evidence type="ECO:0000259" key="8">
    <source>
        <dbReference type="PROSITE" id="PS51737"/>
    </source>
</evidence>
<dbReference type="PROSITE" id="PS00397">
    <property type="entry name" value="RECOMBINASES_1"/>
    <property type="match status" value="1"/>
</dbReference>
<dbReference type="PROSITE" id="PS51737">
    <property type="entry name" value="RECOMBINASE_DNA_BIND"/>
    <property type="match status" value="1"/>
</dbReference>
<dbReference type="SMART" id="SM00857">
    <property type="entry name" value="Resolvase"/>
    <property type="match status" value="1"/>
</dbReference>
<keyword evidence="1" id="KW-0229">DNA integration</keyword>
<dbReference type="Proteomes" id="UP000248132">
    <property type="component" value="Unassembled WGS sequence"/>
</dbReference>
<feature type="domain" description="Resolvase/invertase-type recombinase catalytic" evidence="7">
    <location>
        <begin position="3"/>
        <end position="150"/>
    </location>
</feature>
<dbReference type="EMBL" id="QKMR01000001">
    <property type="protein sequence ID" value="PYG90169.1"/>
    <property type="molecule type" value="Genomic_DNA"/>
</dbReference>